<dbReference type="PANTHER" id="PTHR36124">
    <property type="match status" value="1"/>
</dbReference>
<dbReference type="PANTHER" id="PTHR36124:SF4">
    <property type="entry name" value="ER-BOUND OXYGENASE MPAB_MPAB'_RUBBER OXYGENASE CATALYTIC DOMAIN-CONTAINING PROTEIN"/>
    <property type="match status" value="1"/>
</dbReference>
<reference evidence="1 2" key="1">
    <citation type="submission" date="2019-03" db="EMBL/GenBank/DDBJ databases">
        <title>Nematode-trapping fungi genome.</title>
        <authorList>
            <person name="Vidal-Diez De Ulzurrun G."/>
        </authorList>
    </citation>
    <scope>NUCLEOTIDE SEQUENCE [LARGE SCALE GENOMIC DNA]</scope>
    <source>
        <strain evidence="1 2">TWF154</strain>
    </source>
</reference>
<protein>
    <submittedName>
        <fullName evidence="1">Uncharacterized protein</fullName>
    </submittedName>
</protein>
<accession>A0A7C8JZ02</accession>
<sequence>MFLNYWPYGIALAAYLLTVRFFRYRRRNEITAKFSGIGRPLSEMTGSEAHEIMAILQELEFPYAFQKARTISLLKAGGIPTMSKLFAVTGQNTRRNAGKRAVDTEILLREVHHNGRDTDRYMKAVSRMNYLHARYRKAGKILDDDMLHTLGSGIVESFRIVDTEEWRQLTKEEKCAIGIFHKALGEDLGIPWTSLPSHREGWEDGAHFATELRDWTVGYESRVARFTGTNDQYVRVYVDSATSAMPRFFTTLLRKVIGYELDDVMRSTLGLEKAGILLRTIITSTKNIRKILLRHFTFPRRSPVKALHEKPNPKTGLFNFFPTGLQPWYVKKDIWSIWGPSALFVRALGGRLPGSHGDRFHPQGYDLTTIGPKPQEGRGLENMAATMEFLRARNISGCPFQKGYGEKGETQVTPIF</sequence>
<comment type="caution">
    <text evidence="1">The sequence shown here is derived from an EMBL/GenBank/DDBJ whole genome shotgun (WGS) entry which is preliminary data.</text>
</comment>
<gene>
    <name evidence="1" type="ORF">EYR41_009798</name>
</gene>
<dbReference type="OrthoDB" id="545169at2759"/>
<dbReference type="EMBL" id="SOZJ01000006">
    <property type="protein sequence ID" value="TGJ65857.1"/>
    <property type="molecule type" value="Genomic_DNA"/>
</dbReference>
<proteinExistence type="predicted"/>
<evidence type="ECO:0000313" key="1">
    <source>
        <dbReference type="EMBL" id="TGJ65857.1"/>
    </source>
</evidence>
<name>A0A7C8JZ02_ORBOL</name>
<dbReference type="AlphaFoldDB" id="A0A7C8JZ02"/>
<dbReference type="GO" id="GO:0016491">
    <property type="term" value="F:oxidoreductase activity"/>
    <property type="evidence" value="ECO:0007669"/>
    <property type="project" value="InterPro"/>
</dbReference>
<organism evidence="1 2">
    <name type="scientific">Orbilia oligospora</name>
    <name type="common">Nematode-trapping fungus</name>
    <name type="synonym">Arthrobotrys oligospora</name>
    <dbReference type="NCBI Taxonomy" id="2813651"/>
    <lineage>
        <taxon>Eukaryota</taxon>
        <taxon>Fungi</taxon>
        <taxon>Dikarya</taxon>
        <taxon>Ascomycota</taxon>
        <taxon>Pezizomycotina</taxon>
        <taxon>Orbiliomycetes</taxon>
        <taxon>Orbiliales</taxon>
        <taxon>Orbiliaceae</taxon>
        <taxon>Orbilia</taxon>
    </lineage>
</organism>
<dbReference type="InterPro" id="IPR046366">
    <property type="entry name" value="MPAB"/>
</dbReference>
<evidence type="ECO:0000313" key="2">
    <source>
        <dbReference type="Proteomes" id="UP000297595"/>
    </source>
</evidence>
<dbReference type="Proteomes" id="UP000297595">
    <property type="component" value="Unassembled WGS sequence"/>
</dbReference>